<keyword evidence="4" id="KW-1185">Reference proteome</keyword>
<evidence type="ECO:0000313" key="3">
    <source>
        <dbReference type="EMBL" id="CAJ0564157.1"/>
    </source>
</evidence>
<proteinExistence type="inferred from homology"/>
<dbReference type="AlphaFoldDB" id="A0AA36FRF5"/>
<reference evidence="3" key="1">
    <citation type="submission" date="2023-06" db="EMBL/GenBank/DDBJ databases">
        <authorList>
            <person name="Delattre M."/>
        </authorList>
    </citation>
    <scope>NUCLEOTIDE SEQUENCE</scope>
    <source>
        <strain evidence="3">AF72</strain>
    </source>
</reference>
<evidence type="ECO:0000313" key="4">
    <source>
        <dbReference type="Proteomes" id="UP001177023"/>
    </source>
</evidence>
<dbReference type="SUPFAM" id="SSF55486">
    <property type="entry name" value="Metalloproteases ('zincins'), catalytic domain"/>
    <property type="match status" value="1"/>
</dbReference>
<protein>
    <recommendedName>
        <fullName evidence="2">Peptidase M13 N-terminal domain-containing protein</fullName>
    </recommendedName>
</protein>
<evidence type="ECO:0000259" key="2">
    <source>
        <dbReference type="Pfam" id="PF05649"/>
    </source>
</evidence>
<dbReference type="InterPro" id="IPR024079">
    <property type="entry name" value="MetalloPept_cat_dom_sf"/>
</dbReference>
<evidence type="ECO:0000256" key="1">
    <source>
        <dbReference type="ARBA" id="ARBA00007357"/>
    </source>
</evidence>
<dbReference type="InterPro" id="IPR042089">
    <property type="entry name" value="Peptidase_M13_dom_2"/>
</dbReference>
<sequence>MVAPDVDPCQDFFKFACGKYLKNNPLKRFDFAVGVTNDLNDRVTNAIIATHEDADQEPLRQGRNTPGAFTRVSEVFEELNSTGLASTRKWLLSRDRRAGVGPNPRDWREIRGDQQGEQLRMVLGEHTG</sequence>
<dbReference type="InterPro" id="IPR000718">
    <property type="entry name" value="Peptidase_M13"/>
</dbReference>
<dbReference type="InterPro" id="IPR008753">
    <property type="entry name" value="Peptidase_M13_N"/>
</dbReference>
<dbReference type="Gene3D" id="3.40.390.10">
    <property type="entry name" value="Collagenase (Catalytic Domain)"/>
    <property type="match status" value="1"/>
</dbReference>
<comment type="similarity">
    <text evidence="1">Belongs to the peptidase M13 family.</text>
</comment>
<feature type="non-terminal residue" evidence="3">
    <location>
        <position position="1"/>
    </location>
</feature>
<gene>
    <name evidence="3" type="ORF">MSPICULIGERA_LOCUS2843</name>
</gene>
<dbReference type="Proteomes" id="UP001177023">
    <property type="component" value="Unassembled WGS sequence"/>
</dbReference>
<dbReference type="Gene3D" id="1.10.1380.10">
    <property type="entry name" value="Neutral endopeptidase , domain2"/>
    <property type="match status" value="1"/>
</dbReference>
<dbReference type="PROSITE" id="PS51885">
    <property type="entry name" value="NEPRILYSIN"/>
    <property type="match status" value="1"/>
</dbReference>
<organism evidence="3 4">
    <name type="scientific">Mesorhabditis spiculigera</name>
    <dbReference type="NCBI Taxonomy" id="96644"/>
    <lineage>
        <taxon>Eukaryota</taxon>
        <taxon>Metazoa</taxon>
        <taxon>Ecdysozoa</taxon>
        <taxon>Nematoda</taxon>
        <taxon>Chromadorea</taxon>
        <taxon>Rhabditida</taxon>
        <taxon>Rhabditina</taxon>
        <taxon>Rhabditomorpha</taxon>
        <taxon>Rhabditoidea</taxon>
        <taxon>Rhabditidae</taxon>
        <taxon>Mesorhabditinae</taxon>
        <taxon>Mesorhabditis</taxon>
    </lineage>
</organism>
<dbReference type="GO" id="GO:0006508">
    <property type="term" value="P:proteolysis"/>
    <property type="evidence" value="ECO:0007669"/>
    <property type="project" value="InterPro"/>
</dbReference>
<feature type="domain" description="Peptidase M13 N-terminal" evidence="2">
    <location>
        <begin position="8"/>
        <end position="88"/>
    </location>
</feature>
<dbReference type="EMBL" id="CATQJA010000813">
    <property type="protein sequence ID" value="CAJ0564157.1"/>
    <property type="molecule type" value="Genomic_DNA"/>
</dbReference>
<name>A0AA36FRF5_9BILA</name>
<accession>A0AA36FRF5</accession>
<comment type="caution">
    <text evidence="3">The sequence shown here is derived from an EMBL/GenBank/DDBJ whole genome shotgun (WGS) entry which is preliminary data.</text>
</comment>
<dbReference type="Pfam" id="PF05649">
    <property type="entry name" value="Peptidase_M13_N"/>
    <property type="match status" value="1"/>
</dbReference>
<dbReference type="GO" id="GO:0004222">
    <property type="term" value="F:metalloendopeptidase activity"/>
    <property type="evidence" value="ECO:0007669"/>
    <property type="project" value="InterPro"/>
</dbReference>